<feature type="domain" description="Bacterial mobilisation" evidence="1">
    <location>
        <begin position="61"/>
        <end position="105"/>
    </location>
</feature>
<dbReference type="EMBL" id="FIHD01000019">
    <property type="protein sequence ID" value="CYU95373.1"/>
    <property type="molecule type" value="Genomic_DNA"/>
</dbReference>
<dbReference type="Pfam" id="PF05713">
    <property type="entry name" value="MobC"/>
    <property type="match status" value="1"/>
</dbReference>
<dbReference type="InterPro" id="IPR008687">
    <property type="entry name" value="MobC"/>
</dbReference>
<dbReference type="Proteomes" id="UP000073494">
    <property type="component" value="Unassembled WGS sequence"/>
</dbReference>
<dbReference type="EMBL" id="JANFMP010000023">
    <property type="protein sequence ID" value="MDG4527362.1"/>
    <property type="molecule type" value="Genomic_DNA"/>
</dbReference>
<gene>
    <name evidence="2" type="ORF">ERS132414_00955</name>
    <name evidence="3" type="ORF">ERS132416_01212</name>
    <name evidence="4" type="ORF">NOL13_08135</name>
</gene>
<dbReference type="Proteomes" id="UP000072794">
    <property type="component" value="Unassembled WGS sequence"/>
</dbReference>
<evidence type="ECO:0000313" key="2">
    <source>
        <dbReference type="EMBL" id="CYU81863.1"/>
    </source>
</evidence>
<dbReference type="RefSeq" id="WP_044693387.1">
    <property type="nucleotide sequence ID" value="NZ_CEDY01000033.1"/>
</dbReference>
<dbReference type="EMBL" id="FIHA01000015">
    <property type="protein sequence ID" value="CYU81863.1"/>
    <property type="molecule type" value="Genomic_DNA"/>
</dbReference>
<sequence length="121" mass="14083">MENRYRTNLKKVFLTDQELATLNDRIGQSGCKNFSVYARKVLLNPNMTFLTIETSNYEDLVFELKRIGNNLNQIARTVNQTHILTPSDRELLVQGIGQLIKEVEKDFNIKCQQLKEFYGCH</sequence>
<reference evidence="5 6" key="1">
    <citation type="submission" date="2016-02" db="EMBL/GenBank/DDBJ databases">
        <authorList>
            <consortium name="Pathogen Informatics"/>
        </authorList>
    </citation>
    <scope>NUCLEOTIDE SEQUENCE [LARGE SCALE GENOMIC DNA]</scope>
    <source>
        <strain evidence="2 5">LSS52</strain>
        <strain evidence="3 6">LSS54</strain>
    </source>
</reference>
<organism evidence="3 6">
    <name type="scientific">Streptococcus suis</name>
    <dbReference type="NCBI Taxonomy" id="1307"/>
    <lineage>
        <taxon>Bacteria</taxon>
        <taxon>Bacillati</taxon>
        <taxon>Bacillota</taxon>
        <taxon>Bacilli</taxon>
        <taxon>Lactobacillales</taxon>
        <taxon>Streptococcaceae</taxon>
        <taxon>Streptococcus</taxon>
    </lineage>
</organism>
<dbReference type="AlphaFoldDB" id="A0A0Z8GAV3"/>
<proteinExistence type="predicted"/>
<dbReference type="Proteomes" id="UP001152875">
    <property type="component" value="Unassembled WGS sequence"/>
</dbReference>
<evidence type="ECO:0000313" key="5">
    <source>
        <dbReference type="Proteomes" id="UP000072794"/>
    </source>
</evidence>
<evidence type="ECO:0000313" key="3">
    <source>
        <dbReference type="EMBL" id="CYU95373.1"/>
    </source>
</evidence>
<evidence type="ECO:0000313" key="4">
    <source>
        <dbReference type="EMBL" id="MDG4527362.1"/>
    </source>
</evidence>
<reference evidence="4" key="2">
    <citation type="submission" date="2022-07" db="EMBL/GenBank/DDBJ databases">
        <title>Whole Genome Sequencing of Streptococcus suis.</title>
        <authorList>
            <person name="Dai X."/>
            <person name="Huang J."/>
            <person name="Wang L."/>
        </authorList>
    </citation>
    <scope>NUCLEOTIDE SEQUENCE</scope>
    <source>
        <strain evidence="4">XNB2</strain>
    </source>
</reference>
<accession>A0A0Z8GAV3</accession>
<protein>
    <submittedName>
        <fullName evidence="4">MobC family plasmid mobilization relaxosome protein</fullName>
    </submittedName>
    <submittedName>
        <fullName evidence="3">Tn5252 ORF9</fullName>
    </submittedName>
</protein>
<name>A0A0Z8GAV3_STRSU</name>
<evidence type="ECO:0000313" key="6">
    <source>
        <dbReference type="Proteomes" id="UP000073494"/>
    </source>
</evidence>
<evidence type="ECO:0000259" key="1">
    <source>
        <dbReference type="Pfam" id="PF05713"/>
    </source>
</evidence>